<name>A0A5B9MJZ2_9BACT</name>
<keyword evidence="4" id="KW-1185">Reference proteome</keyword>
<evidence type="ECO:0008006" key="5">
    <source>
        <dbReference type="Google" id="ProtNLM"/>
    </source>
</evidence>
<proteinExistence type="predicted"/>
<dbReference type="PANTHER" id="PTHR35889">
    <property type="entry name" value="CYCLOINULO-OLIGOSACCHARIDE FRUCTANOTRANSFERASE-RELATED"/>
    <property type="match status" value="1"/>
</dbReference>
<evidence type="ECO:0000259" key="1">
    <source>
        <dbReference type="Pfam" id="PF07583"/>
    </source>
</evidence>
<evidence type="ECO:0000313" key="4">
    <source>
        <dbReference type="Proteomes" id="UP000321353"/>
    </source>
</evidence>
<reference evidence="3 4" key="1">
    <citation type="submission" date="2019-02" db="EMBL/GenBank/DDBJ databases">
        <title>Planctomycetal bacteria perform biofilm scaping via a novel small molecule.</title>
        <authorList>
            <person name="Jeske O."/>
            <person name="Boedeker C."/>
            <person name="Wiegand S."/>
            <person name="Breitling P."/>
            <person name="Kallscheuer N."/>
            <person name="Jogler M."/>
            <person name="Rohde M."/>
            <person name="Petersen J."/>
            <person name="Medema M.H."/>
            <person name="Surup F."/>
            <person name="Jogler C."/>
        </authorList>
    </citation>
    <scope>NUCLEOTIDE SEQUENCE [LARGE SCALE GENOMIC DNA]</scope>
    <source>
        <strain evidence="3 4">Mal15</strain>
    </source>
</reference>
<dbReference type="KEGG" id="smam:Mal15_56690"/>
<dbReference type="Pfam" id="PF07583">
    <property type="entry name" value="PSCyt2"/>
    <property type="match status" value="1"/>
</dbReference>
<dbReference type="Gene3D" id="2.60.40.1080">
    <property type="match status" value="1"/>
</dbReference>
<gene>
    <name evidence="3" type="ORF">Mal15_56690</name>
</gene>
<organism evidence="3 4">
    <name type="scientific">Stieleria maiorica</name>
    <dbReference type="NCBI Taxonomy" id="2795974"/>
    <lineage>
        <taxon>Bacteria</taxon>
        <taxon>Pseudomonadati</taxon>
        <taxon>Planctomycetota</taxon>
        <taxon>Planctomycetia</taxon>
        <taxon>Pirellulales</taxon>
        <taxon>Pirellulaceae</taxon>
        <taxon>Stieleria</taxon>
    </lineage>
</organism>
<feature type="domain" description="DUF1553" evidence="2">
    <location>
        <begin position="547"/>
        <end position="779"/>
    </location>
</feature>
<sequence>MRRRIYPFAAIAITVALLGPGNLWAEQLDTSIEKRFGTSAASAPPDFQKHVIPLISRLGCIGRACHGSFQGRGGMSLSLFGYDFQADREALTGKSHSESGHRVDVTNPDQSLILLKATETIGHEGGQRFEPDSWQYGVLRAWIAAGAPREKREQHLDSLEVHPQQLKWNGLQQSAAIRVTAIWSDGTKEDVTGITRFRSNDDATVRIDAEGRAEAVGFGDTHLVAFYDNGVASIPVVVRNPKQPTAPWPIDPEPSPIDQRVNQKLRFLGIVPSQRCDDSEFIRRASIDLTGTLPSPQEVQAFLADPSPHKRSSKIDDLLRRPAMAAWWANKLCDFTGCNPGQQAELGQEFAQQWYMWIYQRLRDNVPYDEIVEGILLARGRDDDESYRDYAEKMSSYFRQDNAGDFADRSTMQHYWSRRSLGESSEKALAVAHSFMGIRLQCAQCHKHPWDQWTQEDFDQFSHFFDDVQYGVRQDAEPVYRELAGNVGLQLRKGQEGAPIRPEQLAYAREGKTIPWREVYLRAREQPKRLSLLGQQSVFLKPDGDPRRAIMDWLRQPENPWFAKAIVNRVWASCFHVGIIDPPDDLNAANPPSNPELLDYLATEFVKRDYDLRWLLAEITNSSAWQRSVRPNATNLNDRKHFSRAIPRRIPAEVAYDAMKQVLCASTQQESVREDLSRRAVGHLSMRMAGTYAMHVFGKPERAVTCDCERVNEPSLLQSVFMQNDPLVLILLGDSGWLAEIREHQQPTTAVQQRWIEEAWLRAFSRPPRSEELERALSHLSSAPSVGEGMEDLLWSLFNTKEFLLNH</sequence>
<feature type="domain" description="DUF1549" evidence="1">
    <location>
        <begin position="256"/>
        <end position="469"/>
    </location>
</feature>
<dbReference type="InterPro" id="IPR022655">
    <property type="entry name" value="DUF1553"/>
</dbReference>
<dbReference type="Proteomes" id="UP000321353">
    <property type="component" value="Chromosome"/>
</dbReference>
<dbReference type="Pfam" id="PF07587">
    <property type="entry name" value="PSD1"/>
    <property type="match status" value="1"/>
</dbReference>
<evidence type="ECO:0000259" key="2">
    <source>
        <dbReference type="Pfam" id="PF07587"/>
    </source>
</evidence>
<protein>
    <recommendedName>
        <fullName evidence="5">BIG2 domain-containing protein</fullName>
    </recommendedName>
</protein>
<accession>A0A5B9MJZ2</accession>
<evidence type="ECO:0000313" key="3">
    <source>
        <dbReference type="EMBL" id="QEG01592.1"/>
    </source>
</evidence>
<dbReference type="RefSeq" id="WP_147870652.1">
    <property type="nucleotide sequence ID" value="NZ_CP036264.1"/>
</dbReference>
<dbReference type="AlphaFoldDB" id="A0A5B9MJZ2"/>
<dbReference type="EMBL" id="CP036264">
    <property type="protein sequence ID" value="QEG01592.1"/>
    <property type="molecule type" value="Genomic_DNA"/>
</dbReference>
<dbReference type="InterPro" id="IPR011444">
    <property type="entry name" value="DUF1549"/>
</dbReference>
<dbReference type="PANTHER" id="PTHR35889:SF3">
    <property type="entry name" value="F-BOX DOMAIN-CONTAINING PROTEIN"/>
    <property type="match status" value="1"/>
</dbReference>